<dbReference type="EMBL" id="JAPVER010000018">
    <property type="protein sequence ID" value="MCZ3364554.1"/>
    <property type="molecule type" value="Genomic_DNA"/>
</dbReference>
<dbReference type="InterPro" id="IPR026870">
    <property type="entry name" value="Zinc_ribbon_dom"/>
</dbReference>
<dbReference type="Proteomes" id="UP001068021">
    <property type="component" value="Unassembled WGS sequence"/>
</dbReference>
<evidence type="ECO:0000313" key="3">
    <source>
        <dbReference type="EMBL" id="MCZ3364554.1"/>
    </source>
</evidence>
<dbReference type="AlphaFoldDB" id="A0A9E4ZWI0"/>
<dbReference type="Pfam" id="PF13240">
    <property type="entry name" value="Zn_Ribbon_1"/>
    <property type="match status" value="1"/>
</dbReference>
<protein>
    <submittedName>
        <fullName evidence="3">Zinc-ribbon domain-containing protein</fullName>
    </submittedName>
</protein>
<organism evidence="3 5">
    <name type="scientific">Methanobacterium veterum</name>
    <dbReference type="NCBI Taxonomy" id="408577"/>
    <lineage>
        <taxon>Archaea</taxon>
        <taxon>Methanobacteriati</taxon>
        <taxon>Methanobacteriota</taxon>
        <taxon>Methanomada group</taxon>
        <taxon>Methanobacteria</taxon>
        <taxon>Methanobacteriales</taxon>
        <taxon>Methanobacteriaceae</taxon>
        <taxon>Methanobacterium</taxon>
    </lineage>
</organism>
<evidence type="ECO:0000259" key="2">
    <source>
        <dbReference type="Pfam" id="PF13240"/>
    </source>
</evidence>
<dbReference type="Proteomes" id="UP001074446">
    <property type="component" value="Unassembled WGS sequence"/>
</dbReference>
<proteinExistence type="predicted"/>
<evidence type="ECO:0000256" key="1">
    <source>
        <dbReference type="SAM" id="Phobius"/>
    </source>
</evidence>
<feature type="transmembrane region" description="Helical" evidence="1">
    <location>
        <begin position="63"/>
        <end position="85"/>
    </location>
</feature>
<keyword evidence="1" id="KW-0812">Transmembrane</keyword>
<comment type="caution">
    <text evidence="3">The sequence shown here is derived from an EMBL/GenBank/DDBJ whole genome shotgun (WGS) entry which is preliminary data.</text>
</comment>
<name>A0A9E4ZWI0_9EURY</name>
<evidence type="ECO:0000313" key="4">
    <source>
        <dbReference type="EMBL" id="MCZ3372308.1"/>
    </source>
</evidence>
<keyword evidence="1" id="KW-0472">Membrane</keyword>
<sequence length="100" mass="11006">MVFCGKCGTENSEESKFCSNCGRKLIQNRTTGKLDNGYIPQNMEKSSAWNNLILDFPAIGKGLLVSLLIGIFIAGFIGIFFGGMLTGYSNKIKKNEVYCH</sequence>
<dbReference type="EMBL" id="JAPVES010000030">
    <property type="protein sequence ID" value="MCZ3372308.1"/>
    <property type="molecule type" value="Genomic_DNA"/>
</dbReference>
<dbReference type="RefSeq" id="WP_048079905.1">
    <property type="nucleotide sequence ID" value="NZ_JAPVER010000018.1"/>
</dbReference>
<feature type="domain" description="Zinc-ribbon" evidence="2">
    <location>
        <begin position="3"/>
        <end position="25"/>
    </location>
</feature>
<reference evidence="3" key="1">
    <citation type="submission" date="2022-12" db="EMBL/GenBank/DDBJ databases">
        <title>Reclassification of two methanogenic archaea species isolated from the Kolyma lowland permafrost.</title>
        <authorList>
            <person name="Trubitsyn V.E."/>
            <person name="Rivkina E.M."/>
            <person name="Shcherbakova V.A."/>
        </authorList>
    </citation>
    <scope>NUCLEOTIDE SEQUENCE</scope>
    <source>
        <strain evidence="3">M2</strain>
        <strain evidence="4">MK4</strain>
    </source>
</reference>
<keyword evidence="5" id="KW-1185">Reference proteome</keyword>
<gene>
    <name evidence="4" type="ORF">O3H35_06655</name>
    <name evidence="3" type="ORF">O3H54_01540</name>
</gene>
<evidence type="ECO:0000313" key="5">
    <source>
        <dbReference type="Proteomes" id="UP001068021"/>
    </source>
</evidence>
<accession>A0A9E4ZWI0</accession>
<keyword evidence="1" id="KW-1133">Transmembrane helix</keyword>